<gene>
    <name evidence="3" type="ORF">ETSY1_32610</name>
</gene>
<evidence type="ECO:0000313" key="4">
    <source>
        <dbReference type="Proteomes" id="UP000019141"/>
    </source>
</evidence>
<dbReference type="HOGENOM" id="CLU_010194_2_10_7"/>
<dbReference type="PRINTS" id="PR00080">
    <property type="entry name" value="SDRFAMILY"/>
</dbReference>
<accession>W4LA41</accession>
<dbReference type="CDD" id="cd05233">
    <property type="entry name" value="SDR_c"/>
    <property type="match status" value="1"/>
</dbReference>
<dbReference type="FunFam" id="3.40.50.720:FF:000084">
    <property type="entry name" value="Short-chain dehydrogenase reductase"/>
    <property type="match status" value="1"/>
</dbReference>
<dbReference type="Proteomes" id="UP000019141">
    <property type="component" value="Unassembled WGS sequence"/>
</dbReference>
<evidence type="ECO:0000256" key="1">
    <source>
        <dbReference type="ARBA" id="ARBA00006484"/>
    </source>
</evidence>
<evidence type="ECO:0000256" key="2">
    <source>
        <dbReference type="RuleBase" id="RU000363"/>
    </source>
</evidence>
<sequence length="251" mass="27018">MGKMDGLVAIVTGASRGLGRAIARAYAKEGARVVICARPQSPSGLAGTIEETAASIRSDGGEVLLIPCDVADQGQVEHLVQQVMSRYGQIDVLFNNAGLMVLGQTLVQIDPEQWDQVIAANLRGPYLMCRYVVPVMMKQERGSIINIGSRMGDDPSQGGGVLYSSSKAAVHMFSYCLADELRDYNIAVNILSPGALRSEGSAAIPWTQRDWHERVEPDVVGPSAVYLALQDAHSFTGQLVLRADFGRTWGL</sequence>
<name>W4LA41_ENTF1</name>
<dbReference type="AlphaFoldDB" id="W4LA41"/>
<reference evidence="3 4" key="1">
    <citation type="journal article" date="2014" name="Nature">
        <title>An environmental bacterial taxon with a large and distinct metabolic repertoire.</title>
        <authorList>
            <person name="Wilson M.C."/>
            <person name="Mori T."/>
            <person name="Ruckert C."/>
            <person name="Uria A.R."/>
            <person name="Helf M.J."/>
            <person name="Takada K."/>
            <person name="Gernert C."/>
            <person name="Steffens U.A."/>
            <person name="Heycke N."/>
            <person name="Schmitt S."/>
            <person name="Rinke C."/>
            <person name="Helfrich E.J."/>
            <person name="Brachmann A.O."/>
            <person name="Gurgui C."/>
            <person name="Wakimoto T."/>
            <person name="Kracht M."/>
            <person name="Crusemann M."/>
            <person name="Hentschel U."/>
            <person name="Abe I."/>
            <person name="Matsunaga S."/>
            <person name="Kalinowski J."/>
            <person name="Takeyama H."/>
            <person name="Piel J."/>
        </authorList>
    </citation>
    <scope>NUCLEOTIDE SEQUENCE [LARGE SCALE GENOMIC DNA]</scope>
    <source>
        <strain evidence="4">TSY1</strain>
    </source>
</reference>
<dbReference type="Pfam" id="PF00106">
    <property type="entry name" value="adh_short"/>
    <property type="match status" value="1"/>
</dbReference>
<dbReference type="PANTHER" id="PTHR42760">
    <property type="entry name" value="SHORT-CHAIN DEHYDROGENASES/REDUCTASES FAMILY MEMBER"/>
    <property type="match status" value="1"/>
</dbReference>
<dbReference type="Gene3D" id="3.40.50.720">
    <property type="entry name" value="NAD(P)-binding Rossmann-like Domain"/>
    <property type="match status" value="1"/>
</dbReference>
<proteinExistence type="inferred from homology"/>
<keyword evidence="4" id="KW-1185">Reference proteome</keyword>
<dbReference type="PRINTS" id="PR00081">
    <property type="entry name" value="GDHRDH"/>
</dbReference>
<dbReference type="EMBL" id="AZHW01000978">
    <property type="protein sequence ID" value="ETW94963.1"/>
    <property type="molecule type" value="Genomic_DNA"/>
</dbReference>
<evidence type="ECO:0008006" key="5">
    <source>
        <dbReference type="Google" id="ProtNLM"/>
    </source>
</evidence>
<organism evidence="3 4">
    <name type="scientific">Entotheonella factor</name>
    <dbReference type="NCBI Taxonomy" id="1429438"/>
    <lineage>
        <taxon>Bacteria</taxon>
        <taxon>Pseudomonadati</taxon>
        <taxon>Nitrospinota/Tectimicrobiota group</taxon>
        <taxon>Candidatus Tectimicrobiota</taxon>
        <taxon>Candidatus Entotheonellia</taxon>
        <taxon>Candidatus Entotheonellales</taxon>
        <taxon>Candidatus Entotheonellaceae</taxon>
        <taxon>Candidatus Entotheonella</taxon>
    </lineage>
</organism>
<evidence type="ECO:0000313" key="3">
    <source>
        <dbReference type="EMBL" id="ETW94963.1"/>
    </source>
</evidence>
<comment type="similarity">
    <text evidence="1 2">Belongs to the short-chain dehydrogenases/reductases (SDR) family.</text>
</comment>
<dbReference type="GO" id="GO:0016616">
    <property type="term" value="F:oxidoreductase activity, acting on the CH-OH group of donors, NAD or NADP as acceptor"/>
    <property type="evidence" value="ECO:0007669"/>
    <property type="project" value="TreeGrafter"/>
</dbReference>
<dbReference type="SUPFAM" id="SSF51735">
    <property type="entry name" value="NAD(P)-binding Rossmann-fold domains"/>
    <property type="match status" value="1"/>
</dbReference>
<dbReference type="InterPro" id="IPR002347">
    <property type="entry name" value="SDR_fam"/>
</dbReference>
<protein>
    <recommendedName>
        <fullName evidence="5">Short-chain dehydrogenase</fullName>
    </recommendedName>
</protein>
<dbReference type="InterPro" id="IPR036291">
    <property type="entry name" value="NAD(P)-bd_dom_sf"/>
</dbReference>
<comment type="caution">
    <text evidence="3">The sequence shown here is derived from an EMBL/GenBank/DDBJ whole genome shotgun (WGS) entry which is preliminary data.</text>
</comment>